<name>A0ACC0TZJ2_9AGAM</name>
<organism evidence="1 2">
    <name type="scientific">Russula earlei</name>
    <dbReference type="NCBI Taxonomy" id="71964"/>
    <lineage>
        <taxon>Eukaryota</taxon>
        <taxon>Fungi</taxon>
        <taxon>Dikarya</taxon>
        <taxon>Basidiomycota</taxon>
        <taxon>Agaricomycotina</taxon>
        <taxon>Agaricomycetes</taxon>
        <taxon>Russulales</taxon>
        <taxon>Russulaceae</taxon>
        <taxon>Russula</taxon>
    </lineage>
</organism>
<sequence>MATKGHKLATARHTLFLPMVHGQSQVQGIDGSTGARRKTLLAHARIERRDCVADIDPTRAALQHQCDNNSFFAMNEAQRRACNSCDELPLRDGAHGAPCGAGLNTGPKAAVTGLAGADGNNQMKGGSPEKDMAQPPMVNQSEVEDKGELAMSCGVQIEFEIVRTNSFRLVIRVMAGINTWRDLLFPVSQHVHVSLEQYHDLPESRSVQTSSLNAAMVGGHSRLPASVERVEGLLDSMRDHLVEIIDGNYAEPAAGTVFSGTTPPITPQSVLQQLQQSCLLTDFVTNNEASSGVIAQYLSLLVTHIYRALTNDVLRFRSQEPSRFRRVVTDHSYRIGNQIKILWEDKSSHVFERFMRTEFSSLLGTNRVLDLHQASSYTGYKAILNKLVYHAGDIEHEDQSAVRWAVVFCGLNYTIMYIPRTQGRPRVYCSPITKFCLPPGDNAGQLPPIWSMLVYMLLTEVTNIDDITLMGKFGLDPPPEAPSSSPRGRVETENRIVSSRLRSKSEGPRAGPSNLPTGTRANIVIQCLDGLPIEFTLVDAPLSQLAKEMRRQSIHFDHYLGGGWSSVYASRKWHVVVKFATVPKKDKAMLERQLSNETAAYHKLSRIAGWVVPLHYGEFKWDGGRAIILSDEGRSLSHLETFSSLSVVERLIIFGELYCIHLLGVEHGDLEPQNVLQKKWAGFPKIIDFGFANVNHSCPGWNQCGELKDMWHKLGLDKVNLWHQVLEKFKITTVTGRHMITIFILALAVLIMKWAF</sequence>
<evidence type="ECO:0000313" key="1">
    <source>
        <dbReference type="EMBL" id="KAI9453890.1"/>
    </source>
</evidence>
<accession>A0ACC0TZJ2</accession>
<gene>
    <name evidence="1" type="ORF">F5148DRAFT_1327717</name>
</gene>
<keyword evidence="2" id="KW-1185">Reference proteome</keyword>
<proteinExistence type="predicted"/>
<dbReference type="Proteomes" id="UP001207468">
    <property type="component" value="Unassembled WGS sequence"/>
</dbReference>
<protein>
    <submittedName>
        <fullName evidence="1">Uncharacterized protein</fullName>
    </submittedName>
</protein>
<comment type="caution">
    <text evidence="1">The sequence shown here is derived from an EMBL/GenBank/DDBJ whole genome shotgun (WGS) entry which is preliminary data.</text>
</comment>
<reference evidence="1" key="1">
    <citation type="submission" date="2021-03" db="EMBL/GenBank/DDBJ databases">
        <title>Evolutionary priming and transition to the ectomycorrhizal habit in an iconic lineage of mushroom-forming fungi: is preadaptation a requirement?</title>
        <authorList>
            <consortium name="DOE Joint Genome Institute"/>
            <person name="Looney B.P."/>
            <person name="Miyauchi S."/>
            <person name="Morin E."/>
            <person name="Drula E."/>
            <person name="Courty P.E."/>
            <person name="Chicoki N."/>
            <person name="Fauchery L."/>
            <person name="Kohler A."/>
            <person name="Kuo A."/>
            <person name="LaButti K."/>
            <person name="Pangilinan J."/>
            <person name="Lipzen A."/>
            <person name="Riley R."/>
            <person name="Andreopoulos W."/>
            <person name="He G."/>
            <person name="Johnson J."/>
            <person name="Barry K.W."/>
            <person name="Grigoriev I.V."/>
            <person name="Nagy L."/>
            <person name="Hibbett D."/>
            <person name="Henrissat B."/>
            <person name="Matheny P.B."/>
            <person name="Labbe J."/>
            <person name="Martin A.F."/>
        </authorList>
    </citation>
    <scope>NUCLEOTIDE SEQUENCE</scope>
    <source>
        <strain evidence="1">BPL698</strain>
    </source>
</reference>
<evidence type="ECO:0000313" key="2">
    <source>
        <dbReference type="Proteomes" id="UP001207468"/>
    </source>
</evidence>
<dbReference type="EMBL" id="JAGFNK010000289">
    <property type="protein sequence ID" value="KAI9453890.1"/>
    <property type="molecule type" value="Genomic_DNA"/>
</dbReference>